<dbReference type="PANTHER" id="PTHR41260">
    <property type="entry name" value="PROTEIN ECSC"/>
    <property type="match status" value="1"/>
</dbReference>
<gene>
    <name evidence="1" type="ORF">AMPC_16960</name>
</gene>
<evidence type="ECO:0000313" key="2">
    <source>
        <dbReference type="Proteomes" id="UP001162734"/>
    </source>
</evidence>
<protein>
    <recommendedName>
        <fullName evidence="3">EcsC family protein</fullName>
    </recommendedName>
</protein>
<sequence length="275" mass="29727">MSGQRLTDYEAEQLERIEQWEREEPGVVSKALGFVTAPLAWLAQKAIPEAAIRGALDFSNSAAKFLADSDDLLRDAQVSSLAELKQLPLERLDELANEVHNWAITLATGEGAGTGATGLPGMVIDVPVVITIALRTIHKIGLCYGYECKDEGDAQFVYAVLSASGANSVKEKVAALAFLRELRVILVRQTWKAMSEKVAATQVSKEGALIALRNLAKQLGVNLTKRKALQVVPAVGAVVGGSANGWWLKEVGWAARRSFQKRWLEDHGKLAARAA</sequence>
<organism evidence="1 2">
    <name type="scientific">Anaeromyxobacter paludicola</name>
    <dbReference type="NCBI Taxonomy" id="2918171"/>
    <lineage>
        <taxon>Bacteria</taxon>
        <taxon>Pseudomonadati</taxon>
        <taxon>Myxococcota</taxon>
        <taxon>Myxococcia</taxon>
        <taxon>Myxococcales</taxon>
        <taxon>Cystobacterineae</taxon>
        <taxon>Anaeromyxobacteraceae</taxon>
        <taxon>Anaeromyxobacter</taxon>
    </lineage>
</organism>
<keyword evidence="2" id="KW-1185">Reference proteome</keyword>
<dbReference type="InterPro" id="IPR024787">
    <property type="entry name" value="EcsC"/>
</dbReference>
<evidence type="ECO:0000313" key="1">
    <source>
        <dbReference type="EMBL" id="BDG08583.1"/>
    </source>
</evidence>
<dbReference type="EMBL" id="AP025592">
    <property type="protein sequence ID" value="BDG08583.1"/>
    <property type="molecule type" value="Genomic_DNA"/>
</dbReference>
<dbReference type="PANTHER" id="PTHR41260:SF1">
    <property type="entry name" value="PROTEIN ECSC"/>
    <property type="match status" value="1"/>
</dbReference>
<reference evidence="2" key="1">
    <citation type="journal article" date="2022" name="Int. J. Syst. Evol. Microbiol.">
        <title>Anaeromyxobacter oryzae sp. nov., Anaeromyxobacter diazotrophicus sp. nov. and Anaeromyxobacter paludicola sp. nov., isolated from paddy soils.</title>
        <authorList>
            <person name="Itoh H."/>
            <person name="Xu Z."/>
            <person name="Mise K."/>
            <person name="Masuda Y."/>
            <person name="Ushijima N."/>
            <person name="Hayakawa C."/>
            <person name="Shiratori Y."/>
            <person name="Senoo K."/>
        </authorList>
    </citation>
    <scope>NUCLEOTIDE SEQUENCE [LARGE SCALE GENOMIC DNA]</scope>
    <source>
        <strain evidence="2">Red630</strain>
    </source>
</reference>
<dbReference type="Proteomes" id="UP001162734">
    <property type="component" value="Chromosome"/>
</dbReference>
<dbReference type="RefSeq" id="WP_248345761.1">
    <property type="nucleotide sequence ID" value="NZ_AP025592.1"/>
</dbReference>
<proteinExistence type="predicted"/>
<accession>A0ABM7X9S0</accession>
<evidence type="ECO:0008006" key="3">
    <source>
        <dbReference type="Google" id="ProtNLM"/>
    </source>
</evidence>
<dbReference type="Pfam" id="PF12787">
    <property type="entry name" value="EcsC"/>
    <property type="match status" value="1"/>
</dbReference>
<name>A0ABM7X9S0_9BACT</name>